<proteinExistence type="predicted"/>
<feature type="region of interest" description="Disordered" evidence="1">
    <location>
        <begin position="75"/>
        <end position="94"/>
    </location>
</feature>
<accession>A0A0K8PVA7</accession>
<dbReference type="Proteomes" id="UP000053859">
    <property type="component" value="Unassembled WGS sequence"/>
</dbReference>
<reference evidence="2" key="1">
    <citation type="journal article" date="2015" name="Genome Announc.">
        <title>Draft Genome Sequence of Thiostrepton-Producing Streptomyces azureus ATCC 14921.</title>
        <authorList>
            <person name="Sakihara K."/>
            <person name="Maeda J."/>
            <person name="Tashiro K."/>
            <person name="Fujino Y."/>
            <person name="Kuhara S."/>
            <person name="Ohshima T."/>
            <person name="Ogata S."/>
            <person name="Doi K."/>
        </authorList>
    </citation>
    <scope>NUCLEOTIDE SEQUENCE [LARGE SCALE GENOMIC DNA]</scope>
    <source>
        <strain evidence="2">ATCC14921</strain>
    </source>
</reference>
<dbReference type="Pfam" id="PF11303">
    <property type="entry name" value="DUF3105"/>
    <property type="match status" value="1"/>
</dbReference>
<evidence type="ECO:0000256" key="1">
    <source>
        <dbReference type="SAM" id="MobiDB-lite"/>
    </source>
</evidence>
<dbReference type="AlphaFoldDB" id="A0A0K8PVA7"/>
<dbReference type="RefSeq" id="WP_059422587.1">
    <property type="nucleotide sequence ID" value="NZ_DF968389.1"/>
</dbReference>
<name>A0A0K8PVA7_STRAJ</name>
<protein>
    <submittedName>
        <fullName evidence="2">Membrane protein</fullName>
    </submittedName>
</protein>
<keyword evidence="3" id="KW-1185">Reference proteome</keyword>
<dbReference type="PATRIC" id="fig|146537.3.peg.7028"/>
<evidence type="ECO:0000313" key="3">
    <source>
        <dbReference type="Proteomes" id="UP000053859"/>
    </source>
</evidence>
<gene>
    <name evidence="2" type="ORF">SAZU_6685</name>
</gene>
<sequence length="94" mass="9893">MHSLGHGAVWITYNDTATATDIEQLAGKVTRTPCTLMSPVTRQSGTIMLSAWGHQLGADSASDPRVEQFITAYVQGPQTPEPGAPCAEGLAAPR</sequence>
<dbReference type="InterPro" id="IPR021454">
    <property type="entry name" value="DUF3105"/>
</dbReference>
<dbReference type="EMBL" id="DF968389">
    <property type="protein sequence ID" value="GAP51812.1"/>
    <property type="molecule type" value="Genomic_DNA"/>
</dbReference>
<evidence type="ECO:0000313" key="2">
    <source>
        <dbReference type="EMBL" id="GAP51812.1"/>
    </source>
</evidence>
<organism evidence="2 3">
    <name type="scientific">Streptomyces azureus</name>
    <dbReference type="NCBI Taxonomy" id="146537"/>
    <lineage>
        <taxon>Bacteria</taxon>
        <taxon>Bacillati</taxon>
        <taxon>Actinomycetota</taxon>
        <taxon>Actinomycetes</taxon>
        <taxon>Kitasatosporales</taxon>
        <taxon>Streptomycetaceae</taxon>
        <taxon>Streptomyces</taxon>
    </lineage>
</organism>